<evidence type="ECO:0000313" key="5">
    <source>
        <dbReference type="RefSeq" id="XP_017876975.1"/>
    </source>
</evidence>
<keyword evidence="4" id="KW-1185">Reference proteome</keyword>
<dbReference type="PANTHER" id="PTHR12029">
    <property type="entry name" value="RNA METHYLTRANSFERASE"/>
    <property type="match status" value="1"/>
</dbReference>
<dbReference type="InterPro" id="IPR001537">
    <property type="entry name" value="SpoU_MeTrfase"/>
</dbReference>
<feature type="domain" description="tRNA/rRNA methyltransferase SpoU type" evidence="3">
    <location>
        <begin position="1339"/>
        <end position="1480"/>
    </location>
</feature>
<gene>
    <name evidence="5" type="primary">LOC108623164</name>
</gene>
<dbReference type="Proteomes" id="UP000694925">
    <property type="component" value="Unplaced"/>
</dbReference>
<dbReference type="RefSeq" id="XP_017876975.1">
    <property type="nucleotide sequence ID" value="XM_018021486.2"/>
</dbReference>
<dbReference type="SUPFAM" id="SSF75217">
    <property type="entry name" value="alpha/beta knot"/>
    <property type="match status" value="1"/>
</dbReference>
<dbReference type="GO" id="GO:0030488">
    <property type="term" value="P:tRNA methylation"/>
    <property type="evidence" value="ECO:0007669"/>
    <property type="project" value="InterPro"/>
</dbReference>
<accession>A0AAJ7ITW5</accession>
<dbReference type="PANTHER" id="PTHR12029:SF11">
    <property type="entry name" value="METHYLTRANSFERASE TARBP1-RELATED"/>
    <property type="match status" value="1"/>
</dbReference>
<keyword evidence="2" id="KW-0808">Transferase</keyword>
<proteinExistence type="predicted"/>
<evidence type="ECO:0000256" key="1">
    <source>
        <dbReference type="ARBA" id="ARBA00022603"/>
    </source>
</evidence>
<evidence type="ECO:0000256" key="2">
    <source>
        <dbReference type="ARBA" id="ARBA00022679"/>
    </source>
</evidence>
<dbReference type="KEGG" id="ccal:108623164"/>
<dbReference type="InterPro" id="IPR029026">
    <property type="entry name" value="tRNA_m1G_MTases_N"/>
</dbReference>
<reference evidence="5" key="1">
    <citation type="submission" date="2025-08" db="UniProtKB">
        <authorList>
            <consortium name="RefSeq"/>
        </authorList>
    </citation>
    <scope>IDENTIFICATION</scope>
    <source>
        <tissue evidence="5">Whole body</tissue>
    </source>
</reference>
<dbReference type="InterPro" id="IPR029028">
    <property type="entry name" value="Alpha/beta_knot_MTases"/>
</dbReference>
<dbReference type="GO" id="GO:0016423">
    <property type="term" value="F:tRNA (guanine) methyltransferase activity"/>
    <property type="evidence" value="ECO:0007669"/>
    <property type="project" value="InterPro"/>
</dbReference>
<dbReference type="Gene3D" id="3.40.1280.10">
    <property type="match status" value="1"/>
</dbReference>
<dbReference type="InterPro" id="IPR045330">
    <property type="entry name" value="TRM3/TARBP1"/>
</dbReference>
<dbReference type="Pfam" id="PF00588">
    <property type="entry name" value="SpoU_methylase"/>
    <property type="match status" value="1"/>
</dbReference>
<dbReference type="GO" id="GO:0003723">
    <property type="term" value="F:RNA binding"/>
    <property type="evidence" value="ECO:0007669"/>
    <property type="project" value="InterPro"/>
</dbReference>
<evidence type="ECO:0000313" key="4">
    <source>
        <dbReference type="Proteomes" id="UP000694925"/>
    </source>
</evidence>
<evidence type="ECO:0000259" key="3">
    <source>
        <dbReference type="Pfam" id="PF00588"/>
    </source>
</evidence>
<dbReference type="GeneID" id="108623164"/>
<organism evidence="4 5">
    <name type="scientific">Ceratina calcarata</name>
    <dbReference type="NCBI Taxonomy" id="156304"/>
    <lineage>
        <taxon>Eukaryota</taxon>
        <taxon>Metazoa</taxon>
        <taxon>Ecdysozoa</taxon>
        <taxon>Arthropoda</taxon>
        <taxon>Hexapoda</taxon>
        <taxon>Insecta</taxon>
        <taxon>Pterygota</taxon>
        <taxon>Neoptera</taxon>
        <taxon>Endopterygota</taxon>
        <taxon>Hymenoptera</taxon>
        <taxon>Apocrita</taxon>
        <taxon>Aculeata</taxon>
        <taxon>Apoidea</taxon>
        <taxon>Anthophila</taxon>
        <taxon>Apidae</taxon>
        <taxon>Ceratina</taxon>
        <taxon>Zadontomerus</taxon>
    </lineage>
</organism>
<sequence length="1494" mass="173051">MDLHDRYMNTSATIDFSIFELLHSELKNNPFLLLHRLIRHYNNEIIGGNYFHLRQLNTLRMLLCYEYQLVFNAKEKNKRTISNLCIKNIENSLLARRQLRKPLNDRTILFDIVILQLTLYCDTQCIHRHLINFRQSNVDVLDDDESRSHYLKILECFLQVSKLKAILYNNPRLNSIWKSFGSMYLHEVTSWLKAEDTNKEMRLFASILPKLLDTFGSTYVLPYLCDIILNELDDIEDSLSALSILTDISVNVDDASLALHDLYYTEALWFLIISSLRSPDQQNRKQGIFIMKLMTNLDAICETCSNSVKHEIIPFVCSGSTEIKISIDDIKRNFFLIIEALEEKQHHLIIPALKHLPILVEGNKVHSLCNNCFDNAWVRLVFERILQHGNSAIVRQGILYLCELPILLDDDRFLRLFVHTLNNTFLYEYQSDQQEPEVVDDIVKLFLISQNKRAEFLSRVLHMIAEKIWAPIPIFYMMRILRIVSSKVASRWGDQELNVVADLIRMNLNIGTKHRNNFNVLNGVAQLDLLKTVTLSVDSVNNLKNAMDMLLACPLTVSWNVAVTWLRKVLTQQDALNFLWIVCEEYSYEDPPTKLSPTDFSAIIVMFHETGLILGKEMNVSLDILRDWLSLLKHADVRPYANVAHILYMIEFMSELFEISSVVKIPESVNQLLSLYIHDALRFLIRNTRSIPYKSNYEKINRYFVAITKILNERNSLLLNREILNYAARFRNESIIILENVKHYTSLHHLYALAILHYTQEILSETHVSFYNEPLLSICDVQLYDDVEAKLKGTIASDRCKLLAKLANQFLLNVKVELWPKEIDWFESVSHLHEMGGNEIVPEVASILKAIVDQGLIKIPENKLKLQSIFTIIWWSTLMSTKNYIYFSGMKNLVRIIVNNNFLVESSIMSFVDKFLDELLEEGNHVPRLKKYLLDEMKTLDMSHLNNLQGPLLACLLHGDVLRKDKHIENQVYLYIAKNYEDYCLQNIKIIDCNDDVNVRAMSVILLHKIINEDKTYASTFLPRVLTKLEEYKNKRHFSNSYVHKIKHRIMQILLVIQPTLNKEDTSTLQEFLCNAILLESNQHSVRLMQEWILIRIFLEYTELHDRLWAFFEKAIATRPGCVSSVICIAHHVVSLLPKDLQGGFISTGISYVTRCCLGQHYSMRLYSQIIFVKWFEKLKELNCDRIKLEGLYHAANASLRDGLSKNANRVQDDFYLSTFHATRHYTLETIYFDLPRLSNIIENEWVNPNLFKNLNFKETDAHPLRLYNFDRSLSDTKSSSYLIKSTGDTETSIKDCKIDVEGMNDIQRKPTPSTSLHDIFPTIRDAISHRKTSNEEGLIVVASLVSRAPNLGGLARTCEVFSVKELVIANLNQMQDKEFRNLSVSAENWITITETKPHELREYLLNKKDMGWSLIGVEQTANSKNILHTKFEKKTILVLGNEKDGISANLIPLFDACIEIPQAGVIRSLNVHVSGAICVWQYAKQHILIESKL</sequence>
<dbReference type="CDD" id="cd18091">
    <property type="entry name" value="SpoU-like_TRM3-like"/>
    <property type="match status" value="1"/>
</dbReference>
<protein>
    <submittedName>
        <fullName evidence="5">Uncharacterized protein LOC108623164</fullName>
    </submittedName>
</protein>
<keyword evidence="1" id="KW-0489">Methyltransferase</keyword>
<dbReference type="InterPro" id="IPR044748">
    <property type="entry name" value="Trm3/TARBP1_C"/>
</dbReference>
<name>A0AAJ7ITW5_9HYME</name>